<dbReference type="PANTHER" id="PTHR46390">
    <property type="entry name" value="MANNOSE-1-PHOSPHATE GUANYLYLTRANSFERASE"/>
    <property type="match status" value="1"/>
</dbReference>
<evidence type="ECO:0000313" key="4">
    <source>
        <dbReference type="Proteomes" id="UP000031982"/>
    </source>
</evidence>
<dbReference type="Pfam" id="PF01050">
    <property type="entry name" value="MannoseP_isomer"/>
    <property type="match status" value="1"/>
</dbReference>
<feature type="domain" description="Nucleotidyl transferase" evidence="1">
    <location>
        <begin position="4"/>
        <end position="267"/>
    </location>
</feature>
<dbReference type="InterPro" id="IPR001538">
    <property type="entry name" value="Man6P_isomerase-2_C"/>
</dbReference>
<accession>A0ABR5AR40</accession>
<dbReference type="InterPro" id="IPR051161">
    <property type="entry name" value="Mannose-6P_isomerase_type2"/>
</dbReference>
<comment type="caution">
    <text evidence="3">The sequence shown here is derived from an EMBL/GenBank/DDBJ whole genome shotgun (WGS) entry which is preliminary data.</text>
</comment>
<protein>
    <submittedName>
        <fullName evidence="3">Mannose-1-phosphate guanylyltransferase (GDP)</fullName>
    </submittedName>
</protein>
<sequence>MELILLSGGSGKRLWPLSNDARSKQFLKVLANEHGEMESMLQRVWKQLDRAGLQQSTTIAASTAQVDMIQSQIGWPAPLIIEPERRDTFAAIALAAVYLYCIKGVGLQEVIGILPVDPFVEDRFFQRVRDLEGALIASQAELALIGIEPTIPSSKYGYIVPAAENSQQDYLTAGRFKEKPSESEAACLIKEGALWNAGVFAFKLEYILSLLESRGLPIHYEELQKHYSRLPSHSFDYEVVEKAEKIVAIPYSGSWKDLGTWNTLTEEMGAAQIGDGLVSSDSSNTHLVNELGIPVTVIGANDLIIAASPDGILVADKKASPRIKTMMEGIERRPMYEERRWGWYRVLDYTKLGDGTEVLTKRIGIKATKNLSYQTHGCRSEAWTIIKGEGEFALNGCIYSVKAGDILHIPTGAEHGIKAVSELEIIEVQSGTKLVEEDIHRIYTNWNDVVQACNKVVS</sequence>
<name>A0ABR5AR40_BACBA</name>
<reference evidence="3 4" key="1">
    <citation type="submission" date="2015-01" db="EMBL/GenBank/DDBJ databases">
        <title>Genome Assembly of Bacillus badius MTCC 1458.</title>
        <authorList>
            <person name="Verma A."/>
            <person name="Khatri I."/>
            <person name="Mual P."/>
            <person name="Subramanian S."/>
            <person name="Krishnamurthi S."/>
        </authorList>
    </citation>
    <scope>NUCLEOTIDE SEQUENCE [LARGE SCALE GENOMIC DNA]</scope>
    <source>
        <strain evidence="3 4">MTCC 1458</strain>
    </source>
</reference>
<gene>
    <name evidence="3" type="ORF">SD77_1674</name>
</gene>
<dbReference type="InterPro" id="IPR011051">
    <property type="entry name" value="RmlC_Cupin_sf"/>
</dbReference>
<dbReference type="PANTHER" id="PTHR46390:SF1">
    <property type="entry name" value="MANNOSE-1-PHOSPHATE GUANYLYLTRANSFERASE"/>
    <property type="match status" value="1"/>
</dbReference>
<dbReference type="SUPFAM" id="SSF51182">
    <property type="entry name" value="RmlC-like cupins"/>
    <property type="match status" value="1"/>
</dbReference>
<keyword evidence="3" id="KW-0808">Transferase</keyword>
<evidence type="ECO:0000259" key="2">
    <source>
        <dbReference type="Pfam" id="PF01050"/>
    </source>
</evidence>
<dbReference type="RefSeq" id="WP_041114247.1">
    <property type="nucleotide sequence ID" value="NZ_JARTHD010000037.1"/>
</dbReference>
<proteinExistence type="predicted"/>
<evidence type="ECO:0000259" key="1">
    <source>
        <dbReference type="Pfam" id="PF00483"/>
    </source>
</evidence>
<evidence type="ECO:0000313" key="3">
    <source>
        <dbReference type="EMBL" id="KIL77227.1"/>
    </source>
</evidence>
<dbReference type="Proteomes" id="UP000031982">
    <property type="component" value="Unassembled WGS sequence"/>
</dbReference>
<dbReference type="EMBL" id="JXLP01000016">
    <property type="protein sequence ID" value="KIL77227.1"/>
    <property type="molecule type" value="Genomic_DNA"/>
</dbReference>
<dbReference type="SUPFAM" id="SSF53448">
    <property type="entry name" value="Nucleotide-diphospho-sugar transferases"/>
    <property type="match status" value="1"/>
</dbReference>
<dbReference type="Pfam" id="PF00483">
    <property type="entry name" value="NTP_transferase"/>
    <property type="match status" value="1"/>
</dbReference>
<keyword evidence="3" id="KW-0548">Nucleotidyltransferase</keyword>
<keyword evidence="4" id="KW-1185">Reference proteome</keyword>
<dbReference type="InterPro" id="IPR014710">
    <property type="entry name" value="RmlC-like_jellyroll"/>
</dbReference>
<feature type="domain" description="Mannose-6-phosphate isomerase type II C-terminal" evidence="2">
    <location>
        <begin position="339"/>
        <end position="442"/>
    </location>
</feature>
<dbReference type="Gene3D" id="3.90.550.10">
    <property type="entry name" value="Spore Coat Polysaccharide Biosynthesis Protein SpsA, Chain A"/>
    <property type="match status" value="1"/>
</dbReference>
<dbReference type="InterPro" id="IPR029044">
    <property type="entry name" value="Nucleotide-diphossugar_trans"/>
</dbReference>
<dbReference type="Gene3D" id="2.60.120.10">
    <property type="entry name" value="Jelly Rolls"/>
    <property type="match status" value="1"/>
</dbReference>
<dbReference type="GeneID" id="92778018"/>
<dbReference type="GO" id="GO:0016779">
    <property type="term" value="F:nucleotidyltransferase activity"/>
    <property type="evidence" value="ECO:0007669"/>
    <property type="project" value="UniProtKB-KW"/>
</dbReference>
<dbReference type="InterPro" id="IPR005835">
    <property type="entry name" value="NTP_transferase_dom"/>
</dbReference>
<dbReference type="CDD" id="cd02213">
    <property type="entry name" value="cupin_PMI_typeII_C"/>
    <property type="match status" value="1"/>
</dbReference>
<organism evidence="3 4">
    <name type="scientific">Bacillus badius</name>
    <dbReference type="NCBI Taxonomy" id="1455"/>
    <lineage>
        <taxon>Bacteria</taxon>
        <taxon>Bacillati</taxon>
        <taxon>Bacillota</taxon>
        <taxon>Bacilli</taxon>
        <taxon>Bacillales</taxon>
        <taxon>Bacillaceae</taxon>
        <taxon>Pseudobacillus</taxon>
    </lineage>
</organism>